<evidence type="ECO:0000256" key="2">
    <source>
        <dbReference type="ARBA" id="ARBA00022803"/>
    </source>
</evidence>
<reference evidence="3 4" key="1">
    <citation type="submission" date="2024-03" db="EMBL/GenBank/DDBJ databases">
        <title>Aureococcus anophagefferens CCMP1851 and Kratosvirus quantuckense: Draft genome of a second virus-susceptible host strain in the model system.</title>
        <authorList>
            <person name="Chase E."/>
            <person name="Truchon A.R."/>
            <person name="Schepens W."/>
            <person name="Wilhelm S.W."/>
        </authorList>
    </citation>
    <scope>NUCLEOTIDE SEQUENCE [LARGE SCALE GENOMIC DNA]</scope>
    <source>
        <strain evidence="3 4">CCMP1851</strain>
    </source>
</reference>
<evidence type="ECO:0000313" key="3">
    <source>
        <dbReference type="EMBL" id="KAK7239937.1"/>
    </source>
</evidence>
<comment type="caution">
    <text evidence="3">The sequence shown here is derived from an EMBL/GenBank/DDBJ whole genome shotgun (WGS) entry which is preliminary data.</text>
</comment>
<accession>A0ABR1FW35</accession>
<dbReference type="InterPro" id="IPR019734">
    <property type="entry name" value="TPR_rpt"/>
</dbReference>
<evidence type="ECO:0000256" key="1">
    <source>
        <dbReference type="ARBA" id="ARBA00022737"/>
    </source>
</evidence>
<dbReference type="PANTHER" id="PTHR45831">
    <property type="entry name" value="LD24721P"/>
    <property type="match status" value="1"/>
</dbReference>
<dbReference type="Gene3D" id="1.25.40.10">
    <property type="entry name" value="Tetratricopeptide repeat domain"/>
    <property type="match status" value="1"/>
</dbReference>
<keyword evidence="2" id="KW-0802">TPR repeat</keyword>
<sequence>MSEAIDRVVAQGEAEEARLKAEGRVEQRKEVAELKDAGNAAFTAKDFDKACDLYSEALELDHGANLTARSDAPEHALTGVLFANRAAALLKLERPAEAETDCRRALQRAASAKLLARCALACLAQGGEDKVADAFGCVCEGLMLEPNHAVSRKALQEVRNAPGGRLLRPDGDCLAKLKSRIKRRGDAGLLGYALAYVDVLQRLAPEESAAFAHDASTWSTCLGGRIPEPITAAPAAANSPSMDPTL</sequence>
<dbReference type="SMART" id="SM00028">
    <property type="entry name" value="TPR"/>
    <property type="match status" value="2"/>
</dbReference>
<dbReference type="SUPFAM" id="SSF48452">
    <property type="entry name" value="TPR-like"/>
    <property type="match status" value="1"/>
</dbReference>
<dbReference type="Proteomes" id="UP001363151">
    <property type="component" value="Unassembled WGS sequence"/>
</dbReference>
<keyword evidence="4" id="KW-1185">Reference proteome</keyword>
<dbReference type="InterPro" id="IPR047150">
    <property type="entry name" value="SGT"/>
</dbReference>
<name>A0ABR1FW35_AURAN</name>
<keyword evidence="1" id="KW-0677">Repeat</keyword>
<dbReference type="InterPro" id="IPR011990">
    <property type="entry name" value="TPR-like_helical_dom_sf"/>
</dbReference>
<proteinExistence type="predicted"/>
<dbReference type="PANTHER" id="PTHR45831:SF2">
    <property type="entry name" value="LD24721P"/>
    <property type="match status" value="1"/>
</dbReference>
<gene>
    <name evidence="3" type="ORF">SO694_00118037</name>
</gene>
<evidence type="ECO:0000313" key="4">
    <source>
        <dbReference type="Proteomes" id="UP001363151"/>
    </source>
</evidence>
<organism evidence="3 4">
    <name type="scientific">Aureococcus anophagefferens</name>
    <name type="common">Harmful bloom alga</name>
    <dbReference type="NCBI Taxonomy" id="44056"/>
    <lineage>
        <taxon>Eukaryota</taxon>
        <taxon>Sar</taxon>
        <taxon>Stramenopiles</taxon>
        <taxon>Ochrophyta</taxon>
        <taxon>Pelagophyceae</taxon>
        <taxon>Pelagomonadales</taxon>
        <taxon>Pelagomonadaceae</taxon>
        <taxon>Aureococcus</taxon>
    </lineage>
</organism>
<dbReference type="EMBL" id="JBBJCI010000219">
    <property type="protein sequence ID" value="KAK7239937.1"/>
    <property type="molecule type" value="Genomic_DNA"/>
</dbReference>
<protein>
    <submittedName>
        <fullName evidence="3">Uncharacterized protein</fullName>
    </submittedName>
</protein>